<feature type="region of interest" description="Disordered" evidence="10">
    <location>
        <begin position="1"/>
        <end position="50"/>
    </location>
</feature>
<dbReference type="Proteomes" id="UP000054558">
    <property type="component" value="Unassembled WGS sequence"/>
</dbReference>
<reference evidence="12 13" key="1">
    <citation type="journal article" date="2014" name="Nat. Commun.">
        <title>Klebsormidium flaccidum genome reveals primary factors for plant terrestrial adaptation.</title>
        <authorList>
            <person name="Hori K."/>
            <person name="Maruyama F."/>
            <person name="Fujisawa T."/>
            <person name="Togashi T."/>
            <person name="Yamamoto N."/>
            <person name="Seo M."/>
            <person name="Sato S."/>
            <person name="Yamada T."/>
            <person name="Mori H."/>
            <person name="Tajima N."/>
            <person name="Moriyama T."/>
            <person name="Ikeuchi M."/>
            <person name="Watanabe M."/>
            <person name="Wada H."/>
            <person name="Kobayashi K."/>
            <person name="Saito M."/>
            <person name="Masuda T."/>
            <person name="Sasaki-Sekimoto Y."/>
            <person name="Mashiguchi K."/>
            <person name="Awai K."/>
            <person name="Shimojima M."/>
            <person name="Masuda S."/>
            <person name="Iwai M."/>
            <person name="Nobusawa T."/>
            <person name="Narise T."/>
            <person name="Kondo S."/>
            <person name="Saito H."/>
            <person name="Sato R."/>
            <person name="Murakawa M."/>
            <person name="Ihara Y."/>
            <person name="Oshima-Yamada Y."/>
            <person name="Ohtaka K."/>
            <person name="Satoh M."/>
            <person name="Sonobe K."/>
            <person name="Ishii M."/>
            <person name="Ohtani R."/>
            <person name="Kanamori-Sato M."/>
            <person name="Honoki R."/>
            <person name="Miyazaki D."/>
            <person name="Mochizuki H."/>
            <person name="Umetsu J."/>
            <person name="Higashi K."/>
            <person name="Shibata D."/>
            <person name="Kamiya Y."/>
            <person name="Sato N."/>
            <person name="Nakamura Y."/>
            <person name="Tabata S."/>
            <person name="Ida S."/>
            <person name="Kurokawa K."/>
            <person name="Ohta H."/>
        </authorList>
    </citation>
    <scope>NUCLEOTIDE SEQUENCE [LARGE SCALE GENOMIC DNA]</scope>
    <source>
        <strain evidence="12 13">NIES-2285</strain>
    </source>
</reference>
<gene>
    <name evidence="12" type="ORF">KFL_000780100</name>
</gene>
<evidence type="ECO:0000313" key="12">
    <source>
        <dbReference type="EMBL" id="GAQ81348.1"/>
    </source>
</evidence>
<proteinExistence type="inferred from homology"/>
<dbReference type="STRING" id="105231.A0A1Y1HZR5"/>
<organism evidence="12 13">
    <name type="scientific">Klebsormidium nitens</name>
    <name type="common">Green alga</name>
    <name type="synonym">Ulothrix nitens</name>
    <dbReference type="NCBI Taxonomy" id="105231"/>
    <lineage>
        <taxon>Eukaryota</taxon>
        <taxon>Viridiplantae</taxon>
        <taxon>Streptophyta</taxon>
        <taxon>Klebsormidiophyceae</taxon>
        <taxon>Klebsormidiales</taxon>
        <taxon>Klebsormidiaceae</taxon>
        <taxon>Klebsormidium</taxon>
    </lineage>
</organism>
<evidence type="ECO:0000256" key="7">
    <source>
        <dbReference type="ARBA" id="ARBA00023136"/>
    </source>
</evidence>
<feature type="repeat" description="Solcar" evidence="8">
    <location>
        <begin position="213"/>
        <end position="312"/>
    </location>
</feature>
<keyword evidence="7 8" id="KW-0472">Membrane</keyword>
<dbReference type="GO" id="GO:0055085">
    <property type="term" value="P:transmembrane transport"/>
    <property type="evidence" value="ECO:0000318"/>
    <property type="project" value="GO_Central"/>
</dbReference>
<dbReference type="GO" id="GO:0016020">
    <property type="term" value="C:membrane"/>
    <property type="evidence" value="ECO:0007669"/>
    <property type="project" value="UniProtKB-SubCell"/>
</dbReference>
<keyword evidence="13" id="KW-1185">Reference proteome</keyword>
<dbReference type="Gene3D" id="1.50.40.10">
    <property type="entry name" value="Mitochondrial carrier domain"/>
    <property type="match status" value="2"/>
</dbReference>
<feature type="repeat" description="Solcar" evidence="8">
    <location>
        <begin position="113"/>
        <end position="203"/>
    </location>
</feature>
<dbReference type="FunFam" id="1.50.40.10:FF:000090">
    <property type="entry name" value="Folate transporter 1, chloroplastic"/>
    <property type="match status" value="1"/>
</dbReference>
<comment type="similarity">
    <text evidence="2 9">Belongs to the mitochondrial carrier (TC 2.A.29) family.</text>
</comment>
<dbReference type="AlphaFoldDB" id="A0A1Y1HZR5"/>
<sequence>MSHPEPGDGSEEGPTSADDAVATLTRDSSPTGAARRKSSSRASVVKSEQSTVDAGGKPWWAFRKQSHAVRPSTESALQRSNVLAKFIRSAAETEVEPPAVLRRARKPGFLKKLPPWQDALAGATAGLGSTLLLHPLDVIKTRLQVQDGAGLQIPKYRGTFHAFRSILQNEGGRALYGGLGPAILGSSISWGIYFSYYSGAKRRYQRWTGRKELSAPLHLLAAGEAGVVCAICTNPIWVLKTRLQIQEKLRVAAGQQLAQTSSLIPYRGTYDAFWSILREEGVQGFYRGLVPSLLLVSHGALQFMAYEEMRKLAVKARSVNSHRPPSGGSGSGDSELKAVDFASIGAASKLFATVVTYPTQVIRSRLQQRPGQMGHKYRNGWHALRELLKNEGARGLYKGFVPNVLRVMPSSAITFVLYESLMRVLKQREKS</sequence>
<evidence type="ECO:0000256" key="11">
    <source>
        <dbReference type="SAM" id="Phobius"/>
    </source>
</evidence>
<dbReference type="GO" id="GO:0015230">
    <property type="term" value="F:FAD transmembrane transporter activity"/>
    <property type="evidence" value="ECO:0000318"/>
    <property type="project" value="GO_Central"/>
</dbReference>
<evidence type="ECO:0000256" key="4">
    <source>
        <dbReference type="ARBA" id="ARBA00022692"/>
    </source>
</evidence>
<comment type="subcellular location">
    <subcellularLocation>
        <location evidence="1">Membrane</location>
        <topology evidence="1">Multi-pass membrane protein</topology>
    </subcellularLocation>
</comment>
<feature type="transmembrane region" description="Helical" evidence="11">
    <location>
        <begin position="217"/>
        <end position="239"/>
    </location>
</feature>
<evidence type="ECO:0000256" key="6">
    <source>
        <dbReference type="ARBA" id="ARBA00022989"/>
    </source>
</evidence>
<dbReference type="PANTHER" id="PTHR45683">
    <property type="entry name" value="MITOCHONDRIAL NICOTINAMIDE ADENINE DINUCLEOTIDE TRANSPORTER 1-RELATED-RELATED"/>
    <property type="match status" value="1"/>
</dbReference>
<evidence type="ECO:0000256" key="9">
    <source>
        <dbReference type="RuleBase" id="RU000488"/>
    </source>
</evidence>
<evidence type="ECO:0000256" key="1">
    <source>
        <dbReference type="ARBA" id="ARBA00004141"/>
    </source>
</evidence>
<evidence type="ECO:0000256" key="3">
    <source>
        <dbReference type="ARBA" id="ARBA00022448"/>
    </source>
</evidence>
<dbReference type="SUPFAM" id="SSF103506">
    <property type="entry name" value="Mitochondrial carrier"/>
    <property type="match status" value="1"/>
</dbReference>
<protein>
    <submittedName>
        <fullName evidence="12">Mitochondrial substrate carrier protein</fullName>
    </submittedName>
</protein>
<keyword evidence="3 9" id="KW-0813">Transport</keyword>
<dbReference type="InterPro" id="IPR023395">
    <property type="entry name" value="MCP_dom_sf"/>
</dbReference>
<dbReference type="GO" id="GO:0008517">
    <property type="term" value="F:folic acid transmembrane transporter activity"/>
    <property type="evidence" value="ECO:0000318"/>
    <property type="project" value="GO_Central"/>
</dbReference>
<feature type="repeat" description="Solcar" evidence="8">
    <location>
        <begin position="336"/>
        <end position="424"/>
    </location>
</feature>
<name>A0A1Y1HZR5_KLENI</name>
<evidence type="ECO:0000256" key="5">
    <source>
        <dbReference type="ARBA" id="ARBA00022737"/>
    </source>
</evidence>
<dbReference type="InterPro" id="IPR044712">
    <property type="entry name" value="SLC25A32-like"/>
</dbReference>
<keyword evidence="5" id="KW-0677">Repeat</keyword>
<dbReference type="OrthoDB" id="269120at2759"/>
<dbReference type="InterPro" id="IPR018108">
    <property type="entry name" value="MCP_transmembrane"/>
</dbReference>
<accession>A0A1Y1HZR5</accession>
<evidence type="ECO:0000256" key="10">
    <source>
        <dbReference type="SAM" id="MobiDB-lite"/>
    </source>
</evidence>
<keyword evidence="4 8" id="KW-0812">Transmembrane</keyword>
<evidence type="ECO:0000313" key="13">
    <source>
        <dbReference type="Proteomes" id="UP000054558"/>
    </source>
</evidence>
<keyword evidence="6 11" id="KW-1133">Transmembrane helix</keyword>
<dbReference type="EMBL" id="DF237027">
    <property type="protein sequence ID" value="GAQ81348.1"/>
    <property type="molecule type" value="Genomic_DNA"/>
</dbReference>
<dbReference type="OMA" id="WVMYEQM"/>
<feature type="transmembrane region" description="Helical" evidence="11">
    <location>
        <begin position="174"/>
        <end position="196"/>
    </location>
</feature>
<dbReference type="PROSITE" id="PS50920">
    <property type="entry name" value="SOLCAR"/>
    <property type="match status" value="3"/>
</dbReference>
<dbReference type="Pfam" id="PF00153">
    <property type="entry name" value="Mito_carr"/>
    <property type="match status" value="3"/>
</dbReference>
<evidence type="ECO:0000256" key="2">
    <source>
        <dbReference type="ARBA" id="ARBA00006375"/>
    </source>
</evidence>
<evidence type="ECO:0000256" key="8">
    <source>
        <dbReference type="PROSITE-ProRule" id="PRU00282"/>
    </source>
</evidence>